<protein>
    <submittedName>
        <fullName evidence="1">Uncharacterized protein</fullName>
    </submittedName>
</protein>
<keyword evidence="2" id="KW-1185">Reference proteome</keyword>
<comment type="caution">
    <text evidence="1">The sequence shown here is derived from an EMBL/GenBank/DDBJ whole genome shotgun (WGS) entry which is preliminary data.</text>
</comment>
<name>A0ACC2HU70_9PLEO</name>
<accession>A0ACC2HU70</accession>
<organism evidence="1 2">
    <name type="scientific">Boeremia exigua</name>
    <dbReference type="NCBI Taxonomy" id="749465"/>
    <lineage>
        <taxon>Eukaryota</taxon>
        <taxon>Fungi</taxon>
        <taxon>Dikarya</taxon>
        <taxon>Ascomycota</taxon>
        <taxon>Pezizomycotina</taxon>
        <taxon>Dothideomycetes</taxon>
        <taxon>Pleosporomycetidae</taxon>
        <taxon>Pleosporales</taxon>
        <taxon>Pleosporineae</taxon>
        <taxon>Didymellaceae</taxon>
        <taxon>Boeremia</taxon>
    </lineage>
</organism>
<reference evidence="1" key="1">
    <citation type="submission" date="2022-11" db="EMBL/GenBank/DDBJ databases">
        <title>Genome Sequence of Boeremia exigua.</title>
        <authorList>
            <person name="Buettner E."/>
        </authorList>
    </citation>
    <scope>NUCLEOTIDE SEQUENCE</scope>
    <source>
        <strain evidence="1">CU02</strain>
    </source>
</reference>
<gene>
    <name evidence="1" type="ORF">OPT61_g9485</name>
</gene>
<evidence type="ECO:0000313" key="2">
    <source>
        <dbReference type="Proteomes" id="UP001153331"/>
    </source>
</evidence>
<proteinExistence type="predicted"/>
<sequence>MLRHAFPMNGPVRFNYFSAHYPPVQGPPPPQMYWQPYPGHFSHLPYIVPPQPFYPMEYARPMGHTGPIEHAGPMHYTGPRNYYCPPDGYPGPVEHAGPILTRILTTAMYRTEVNFVSRVSGGGAMPERSRPWSVAEPLQSDTRTVLELGQLSECTALISGGKEGSKGSLTHGSIAA</sequence>
<evidence type="ECO:0000313" key="1">
    <source>
        <dbReference type="EMBL" id="KAJ8106509.1"/>
    </source>
</evidence>
<dbReference type="Proteomes" id="UP001153331">
    <property type="component" value="Unassembled WGS sequence"/>
</dbReference>
<dbReference type="EMBL" id="JAPHNI010001148">
    <property type="protein sequence ID" value="KAJ8106509.1"/>
    <property type="molecule type" value="Genomic_DNA"/>
</dbReference>